<feature type="region of interest" description="Disordered" evidence="2">
    <location>
        <begin position="206"/>
        <end position="262"/>
    </location>
</feature>
<evidence type="ECO:0000259" key="4">
    <source>
        <dbReference type="PROSITE" id="PS50897"/>
    </source>
</evidence>
<accession>A0A3M7I2M1</accession>
<dbReference type="CDD" id="cd12909">
    <property type="entry name" value="SPRY_RanBP9_10"/>
    <property type="match status" value="1"/>
</dbReference>
<dbReference type="Proteomes" id="UP000281677">
    <property type="component" value="Unassembled WGS sequence"/>
</dbReference>
<dbReference type="SMART" id="SM00757">
    <property type="entry name" value="CRA"/>
    <property type="match status" value="1"/>
</dbReference>
<feature type="compositionally biased region" description="Polar residues" evidence="2">
    <location>
        <begin position="484"/>
        <end position="495"/>
    </location>
</feature>
<dbReference type="GO" id="GO:0031011">
    <property type="term" value="C:Ino80 complex"/>
    <property type="evidence" value="ECO:0007669"/>
    <property type="project" value="InterPro"/>
</dbReference>
<dbReference type="Pfam" id="PF00622">
    <property type="entry name" value="SPRY"/>
    <property type="match status" value="1"/>
</dbReference>
<evidence type="ECO:0000256" key="2">
    <source>
        <dbReference type="SAM" id="MobiDB-lite"/>
    </source>
</evidence>
<dbReference type="Pfam" id="PF10607">
    <property type="entry name" value="CTLH"/>
    <property type="match status" value="1"/>
</dbReference>
<dbReference type="PROSITE" id="PS50896">
    <property type="entry name" value="LISH"/>
    <property type="match status" value="1"/>
</dbReference>
<dbReference type="EMBL" id="QWIT01000938">
    <property type="protein sequence ID" value="RMZ19754.1"/>
    <property type="molecule type" value="Genomic_DNA"/>
</dbReference>
<gene>
    <name evidence="5" type="ORF">D0859_16249</name>
</gene>
<feature type="region of interest" description="Disordered" evidence="2">
    <location>
        <begin position="473"/>
        <end position="531"/>
    </location>
</feature>
<proteinExistence type="predicted"/>
<dbReference type="OrthoDB" id="25503at2759"/>
<reference evidence="5 6" key="1">
    <citation type="journal article" date="2018" name="BMC Genomics">
        <title>Genomic evidence for intraspecific hybridization in a clonal and extremely halotolerant yeast.</title>
        <authorList>
            <person name="Gostincar C."/>
            <person name="Stajich J.E."/>
            <person name="Zupancic J."/>
            <person name="Zalar P."/>
            <person name="Gunde-Cimerman N."/>
        </authorList>
    </citation>
    <scope>NUCLEOTIDE SEQUENCE [LARGE SCALE GENOMIC DNA]</scope>
    <source>
        <strain evidence="5 6">EXF-120</strain>
    </source>
</reference>
<name>A0A3M7I2M1_HORWE</name>
<dbReference type="SUPFAM" id="SSF49899">
    <property type="entry name" value="Concanavalin A-like lectins/glucanases"/>
    <property type="match status" value="1"/>
</dbReference>
<dbReference type="AlphaFoldDB" id="A0A3M7I2M1"/>
<evidence type="ECO:0000313" key="6">
    <source>
        <dbReference type="Proteomes" id="UP000281677"/>
    </source>
</evidence>
<evidence type="ECO:0000259" key="3">
    <source>
        <dbReference type="PROSITE" id="PS50188"/>
    </source>
</evidence>
<dbReference type="InterPro" id="IPR003877">
    <property type="entry name" value="SPRY_dom"/>
</dbReference>
<evidence type="ECO:0000313" key="5">
    <source>
        <dbReference type="EMBL" id="RMZ19754.1"/>
    </source>
</evidence>
<evidence type="ECO:0000256" key="1">
    <source>
        <dbReference type="ARBA" id="ARBA00002343"/>
    </source>
</evidence>
<feature type="compositionally biased region" description="Basic residues" evidence="2">
    <location>
        <begin position="91"/>
        <end position="106"/>
    </location>
</feature>
<dbReference type="GO" id="GO:0006338">
    <property type="term" value="P:chromatin remodeling"/>
    <property type="evidence" value="ECO:0007669"/>
    <property type="project" value="InterPro"/>
</dbReference>
<protein>
    <submittedName>
        <fullName evidence="5">Uncharacterized protein</fullName>
    </submittedName>
</protein>
<dbReference type="InterPro" id="IPR013175">
    <property type="entry name" value="INO80_su_Ies4"/>
</dbReference>
<sequence>MSTTPAPARSTPKAGKKSKIITLRLSPDQLSRFPQSDAAKPATVTPVEPTPSIQAHEPTDKTSESNVTPVPGTAPEGADSNSLAPPQKVDGRRKRGGAAAAGRKRAPPSIDPNGPVRERGRPGPKKKPRLPDGTIDRSQDPNPTKSGAAGANAAAAHRLGPKANTGNINANLRALDRSGKPCRRWEKKPLTIKSFTGAIWGMNSWKAPRGDAGLTGETKSDSTGSSEMKPNGSSAVASERSQSGLGNGELGARPMEGIESSPAPAAAAASEAFWIVESGLRPALVKETATRVYFYYGTREGTALWICQTVWKLELQCTPGTMTTNPYAGSAGGYPPFSPTASGLTQGFPRRPSYATVASDSRGDGAGLLGRAPGAFASTAQQLRGEQQPQAPMAGRDRAASRAGGGGSMDIDVQGKEEGVTGRTRTWSRDRLGCPVHDHHPPFFTPSYLRHSRHVQRLQRLHDDHVAELQEQARLNPPQPPPLSTKSSHASLKSTRSMHTHRAPVQDVIERLPPPTDEDRSHPLPSRWNEDDRMNGLEILADGTEIRFGGVTKTSDEAASIRADHPMPKECGIYYFEVTMLSKGKEGLIGIGFSTKKAGLNRLPGWEGESWAYHGDDGYSFACTASGKAYGPRYSSQDVIGCGVNFRTGNCFFTKNGIYLGVAFNNISKGGLYPSVGMKKPGEHLRINFGRTPFVFDIDGMMERERESVFSEINETNTENLVPEDEGPLINKLVGQYLAHEGYVETAKAFAKDVHEQQQSLGSNTTHYEAPNSEDDIHAVNRQRIRKSVLDGDIDRALKYTSSYYPHVLEEERNRDIYFRLKCRKFIEMMRRYAELAGAASSPVMAKSMESLNSNGHADSAQPSGQEQPDTQMELDDQIQREVSRGQHPQSSSDDIDMDASQELPVKAKAMKRDELIPAALAYGQELQQEFGNDPRPHVKKQLQDLFAIIAYQNPADSPISGLLDQRGRVEIAEEVNGAILVSLGKPSSAALEKLCAVTDVMLDDTAAKSGGAAALVNVKRDFLRP</sequence>
<dbReference type="Gene3D" id="2.60.120.920">
    <property type="match status" value="1"/>
</dbReference>
<feature type="compositionally biased region" description="Polar residues" evidence="2">
    <location>
        <begin position="221"/>
        <end position="244"/>
    </location>
</feature>
<feature type="compositionally biased region" description="Polar residues" evidence="2">
    <location>
        <begin position="379"/>
        <end position="390"/>
    </location>
</feature>
<dbReference type="PROSITE" id="PS50897">
    <property type="entry name" value="CTLH"/>
    <property type="match status" value="1"/>
</dbReference>
<feature type="domain" description="B30.2/SPRY" evidence="3">
    <location>
        <begin position="506"/>
        <end position="694"/>
    </location>
</feature>
<feature type="compositionally biased region" description="Low complexity" evidence="2">
    <location>
        <begin position="147"/>
        <end position="156"/>
    </location>
</feature>
<dbReference type="SMART" id="SM00449">
    <property type="entry name" value="SPRY"/>
    <property type="match status" value="1"/>
</dbReference>
<feature type="compositionally biased region" description="Basic and acidic residues" evidence="2">
    <location>
        <begin position="517"/>
        <end position="531"/>
    </location>
</feature>
<dbReference type="InterPro" id="IPR035782">
    <property type="entry name" value="SPRY_RanBP9/10"/>
</dbReference>
<comment type="caution">
    <text evidence="5">The sequence shown here is derived from an EMBL/GenBank/DDBJ whole genome shotgun (WGS) entry which is preliminary data.</text>
</comment>
<dbReference type="InterPro" id="IPR013320">
    <property type="entry name" value="ConA-like_dom_sf"/>
</dbReference>
<organism evidence="5 6">
    <name type="scientific">Hortaea werneckii</name>
    <name type="common">Black yeast</name>
    <name type="synonym">Cladosporium werneckii</name>
    <dbReference type="NCBI Taxonomy" id="91943"/>
    <lineage>
        <taxon>Eukaryota</taxon>
        <taxon>Fungi</taxon>
        <taxon>Dikarya</taxon>
        <taxon>Ascomycota</taxon>
        <taxon>Pezizomycotina</taxon>
        <taxon>Dothideomycetes</taxon>
        <taxon>Dothideomycetidae</taxon>
        <taxon>Mycosphaerellales</taxon>
        <taxon>Teratosphaeriaceae</taxon>
        <taxon>Hortaea</taxon>
    </lineage>
</organism>
<dbReference type="InterPro" id="IPR001870">
    <property type="entry name" value="B30.2/SPRY"/>
</dbReference>
<dbReference type="InterPro" id="IPR043136">
    <property type="entry name" value="B30.2/SPRY_sf"/>
</dbReference>
<dbReference type="SMART" id="SM00668">
    <property type="entry name" value="CTLH"/>
    <property type="match status" value="1"/>
</dbReference>
<comment type="function">
    <text evidence="1">Involved in the proteasome-dependent degradation of fructose-1,6-bisphosphatase.</text>
</comment>
<feature type="domain" description="CTLH" evidence="4">
    <location>
        <begin position="778"/>
        <end position="837"/>
    </location>
</feature>
<dbReference type="Pfam" id="PF08193">
    <property type="entry name" value="INO80_Ies4"/>
    <property type="match status" value="1"/>
</dbReference>
<dbReference type="PROSITE" id="PS50188">
    <property type="entry name" value="B302_SPRY"/>
    <property type="match status" value="1"/>
</dbReference>
<feature type="region of interest" description="Disordered" evidence="2">
    <location>
        <begin position="379"/>
        <end position="424"/>
    </location>
</feature>
<feature type="compositionally biased region" description="Polar residues" evidence="2">
    <location>
        <begin position="851"/>
        <end position="871"/>
    </location>
</feature>
<dbReference type="VEuPathDB" id="FungiDB:BTJ68_05805"/>
<dbReference type="SMART" id="SM00667">
    <property type="entry name" value="LisH"/>
    <property type="match status" value="1"/>
</dbReference>
<dbReference type="InterPro" id="IPR006594">
    <property type="entry name" value="LisH"/>
</dbReference>
<dbReference type="VEuPathDB" id="FungiDB:BTJ68_05806"/>
<dbReference type="InterPro" id="IPR006595">
    <property type="entry name" value="CTLH_C"/>
</dbReference>
<dbReference type="InterPro" id="IPR050618">
    <property type="entry name" value="Ubq-SigPath_Reg"/>
</dbReference>
<dbReference type="InterPro" id="IPR013144">
    <property type="entry name" value="CRA_dom"/>
</dbReference>
<feature type="region of interest" description="Disordered" evidence="2">
    <location>
        <begin position="1"/>
        <end position="172"/>
    </location>
</feature>
<dbReference type="InterPro" id="IPR024964">
    <property type="entry name" value="CTLH/CRA"/>
</dbReference>
<dbReference type="PANTHER" id="PTHR12864">
    <property type="entry name" value="RAN BINDING PROTEIN 9-RELATED"/>
    <property type="match status" value="1"/>
</dbReference>
<feature type="region of interest" description="Disordered" evidence="2">
    <location>
        <begin position="851"/>
        <end position="899"/>
    </location>
</feature>